<proteinExistence type="predicted"/>
<dbReference type="VEuPathDB" id="FungiDB:sscle_15g106440"/>
<reference evidence="3" key="1">
    <citation type="journal article" date="2017" name="Genome Biol. Evol.">
        <title>The complete genome sequence of the phytopathogenic fungus Sclerotinia sclerotiorum reveals insights into the genome architecture of broad host range pathogens.</title>
        <authorList>
            <person name="Derbyshire M."/>
            <person name="Denton-Giles M."/>
            <person name="Hegedus D."/>
            <person name="Seifbarghy S."/>
            <person name="Rollins J."/>
            <person name="van Kan J."/>
            <person name="Seidl M.F."/>
            <person name="Faino L."/>
            <person name="Mbengue M."/>
            <person name="Navaud O."/>
            <person name="Raffaele S."/>
            <person name="Hammond-Kosack K."/>
            <person name="Heard S."/>
            <person name="Oliver R."/>
        </authorList>
    </citation>
    <scope>NUCLEOTIDE SEQUENCE [LARGE SCALE GENOMIC DNA]</scope>
    <source>
        <strain evidence="3">ATCC 18683 / 1980 / Ss-1</strain>
    </source>
</reference>
<name>A0A1D9QLR3_SCLS1</name>
<dbReference type="KEGG" id="ssl:SS1G_09244"/>
<feature type="compositionally biased region" description="Low complexity" evidence="1">
    <location>
        <begin position="481"/>
        <end position="494"/>
    </location>
</feature>
<accession>A0A1D9QLR3</accession>
<evidence type="ECO:0000313" key="2">
    <source>
        <dbReference type="EMBL" id="APA15874.1"/>
    </source>
</evidence>
<dbReference type="EMBL" id="CP017828">
    <property type="protein sequence ID" value="APA15874.1"/>
    <property type="molecule type" value="Genomic_DNA"/>
</dbReference>
<dbReference type="RefSeq" id="XP_001589523.1">
    <property type="nucleotide sequence ID" value="XM_001589473.1"/>
</dbReference>
<evidence type="ECO:0000256" key="1">
    <source>
        <dbReference type="SAM" id="MobiDB-lite"/>
    </source>
</evidence>
<feature type="compositionally biased region" description="Basic and acidic residues" evidence="1">
    <location>
        <begin position="248"/>
        <end position="259"/>
    </location>
</feature>
<organism evidence="2 3">
    <name type="scientific">Sclerotinia sclerotiorum (strain ATCC 18683 / 1980 / Ss-1)</name>
    <name type="common">White mold</name>
    <name type="synonym">Whetzelinia sclerotiorum</name>
    <dbReference type="NCBI Taxonomy" id="665079"/>
    <lineage>
        <taxon>Eukaryota</taxon>
        <taxon>Fungi</taxon>
        <taxon>Dikarya</taxon>
        <taxon>Ascomycota</taxon>
        <taxon>Pezizomycotina</taxon>
        <taxon>Leotiomycetes</taxon>
        <taxon>Helotiales</taxon>
        <taxon>Sclerotiniaceae</taxon>
        <taxon>Sclerotinia</taxon>
    </lineage>
</organism>
<feature type="region of interest" description="Disordered" evidence="1">
    <location>
        <begin position="415"/>
        <end position="436"/>
    </location>
</feature>
<evidence type="ECO:0008006" key="4">
    <source>
        <dbReference type="Google" id="ProtNLM"/>
    </source>
</evidence>
<dbReference type="Proteomes" id="UP000177798">
    <property type="component" value="Chromosome 15"/>
</dbReference>
<sequence>MLVMNAMRLRSGIFNILPGPFKIFISSRSDVAENVQDVADVYATNKHAPTVFPWWGKFKAIVGEHPLIRMQQSLVRTLGKSGDQTPNTQTPMVPVATVQVTQDVTVGSHSSNDQNDAAVEDSTNVCRSPKQCNCITLPEENHGKSTVSSSPEDFSRLSNMETYLGTPMIEHEFLWDFGSDEGQDVFNSVGLEKPSSVGTANDSGYGDSEFDFSIHEVTSTINSHHDFRSPKRQRTSPVPTPPIPEPQLFEKRPHSESSDKQPQQSQIDTPWMSQSQLYTRPTVLMRHHNSYSREINDYSENSPSLGADSGINRGFISHPMAGQTNRTHPSLDHMSQNTRDDSLSFTARSQHLPFAISPPIVSSEASCRFTSKCFTMISKLQKLLRDPSSLSLDVILATNKSVVSELSQIFDSTPGLNTTRTTSPEDYASVHSGSQPDNSYNISPSMDFTLLMLYVITLKHIHDLYSQACVMFMQHDLTKRTPSISSPRNTSSIPNSPPPNTFGLPQLDFGTFKIDIADQRRLFSEIIAKELSNCLSTCTRVRSCFLMQPGDISAPTGLMEETFLGIEEGLQRMMKQMKI</sequence>
<gene>
    <name evidence="2" type="ORF">sscle_15g106440</name>
</gene>
<evidence type="ECO:0000313" key="3">
    <source>
        <dbReference type="Proteomes" id="UP000177798"/>
    </source>
</evidence>
<feature type="compositionally biased region" description="Polar residues" evidence="1">
    <location>
        <begin position="415"/>
        <end position="424"/>
    </location>
</feature>
<dbReference type="OrthoDB" id="2943660at2759"/>
<feature type="region of interest" description="Disordered" evidence="1">
    <location>
        <begin position="221"/>
        <end position="273"/>
    </location>
</feature>
<protein>
    <recommendedName>
        <fullName evidence="4">Aflatoxin regulatory protein domain-containing protein</fullName>
    </recommendedName>
</protein>
<dbReference type="AlphaFoldDB" id="A0A1D9QLR3"/>
<feature type="compositionally biased region" description="Polar residues" evidence="1">
    <location>
        <begin position="260"/>
        <end position="273"/>
    </location>
</feature>
<feature type="region of interest" description="Disordered" evidence="1">
    <location>
        <begin position="481"/>
        <end position="500"/>
    </location>
</feature>